<name>A0A9E1GL60_9FIRM</name>
<dbReference type="EMBL" id="JAGZYH010000033">
    <property type="protein sequence ID" value="MBS6622361.1"/>
    <property type="molecule type" value="Genomic_DNA"/>
</dbReference>
<dbReference type="Proteomes" id="UP000811365">
    <property type="component" value="Unassembled WGS sequence"/>
</dbReference>
<evidence type="ECO:0000313" key="1">
    <source>
        <dbReference type="EMBL" id="MBS6622361.1"/>
    </source>
</evidence>
<organism evidence="1 2">
    <name type="scientific">Faecalibacterium prausnitzii</name>
    <dbReference type="NCBI Taxonomy" id="853"/>
    <lineage>
        <taxon>Bacteria</taxon>
        <taxon>Bacillati</taxon>
        <taxon>Bacillota</taxon>
        <taxon>Clostridia</taxon>
        <taxon>Eubacteriales</taxon>
        <taxon>Oscillospiraceae</taxon>
        <taxon>Faecalibacterium</taxon>
    </lineage>
</organism>
<gene>
    <name evidence="1" type="ORF">KH315_09420</name>
</gene>
<reference evidence="1" key="1">
    <citation type="submission" date="2021-02" db="EMBL/GenBank/DDBJ databases">
        <title>Infant gut strain persistence is associated with maternal origin, phylogeny, and functional potential including surface adhesion and iron acquisition.</title>
        <authorList>
            <person name="Lou Y.C."/>
        </authorList>
    </citation>
    <scope>NUCLEOTIDE SEQUENCE</scope>
    <source>
        <strain evidence="1">L2_039_000G1_dasL2_039_000G1_maxbin2.maxbin.077</strain>
    </source>
</reference>
<proteinExistence type="predicted"/>
<protein>
    <submittedName>
        <fullName evidence="1">Uncharacterized protein</fullName>
    </submittedName>
</protein>
<comment type="caution">
    <text evidence="1">The sequence shown here is derived from an EMBL/GenBank/DDBJ whole genome shotgun (WGS) entry which is preliminary data.</text>
</comment>
<dbReference type="AlphaFoldDB" id="A0A9E1GL60"/>
<sequence length="264" mass="31161">MFDYTREHENDFSFWYPKIKDCGIPTPLTFYTKLPSAEEEPEYVKRLYEAFYMEHPKEDEEAVKAYLEERVIPKLKEMGLTGHVFVKNGRFSNKFNANGTCNLYGLHELYRAVILINYEAMCCGAEGADEIVVRKFIESSAGMTPCIYNGLPLRPEFRVFYDFDARKPIFTANYWDYDYVYPHLYHATDKIVFEHERERLEGVYAHFKDAVQDKVADAMRDVQGLTGQWSVDVLMDEREKFWLIDMAIAQRSAYWEQRPEGYVE</sequence>
<accession>A0A9E1GL60</accession>
<evidence type="ECO:0000313" key="2">
    <source>
        <dbReference type="Proteomes" id="UP000811365"/>
    </source>
</evidence>